<evidence type="ECO:0000256" key="4">
    <source>
        <dbReference type="RuleBase" id="RU003671"/>
    </source>
</evidence>
<feature type="domain" description="Proliferating cell nuclear antigen PCNA C-terminal" evidence="6">
    <location>
        <begin position="128"/>
        <end position="257"/>
    </location>
</feature>
<dbReference type="InterPro" id="IPR022659">
    <property type="entry name" value="Pr_cel_nuc_antig_CS"/>
</dbReference>
<dbReference type="GO" id="GO:0006275">
    <property type="term" value="P:regulation of DNA replication"/>
    <property type="evidence" value="ECO:0007669"/>
    <property type="project" value="InterPro"/>
</dbReference>
<comment type="subcellular location">
    <subcellularLocation>
        <location evidence="3">Nucleus</location>
    </subcellularLocation>
</comment>
<reference evidence="7 8" key="1">
    <citation type="journal article" date="2014" name="Genome Biol. Evol.">
        <title>The genome of the myxosporean Thelohanellus kitauei shows adaptations to nutrient acquisition within its fish host.</title>
        <authorList>
            <person name="Yang Y."/>
            <person name="Xiong J."/>
            <person name="Zhou Z."/>
            <person name="Huo F."/>
            <person name="Miao W."/>
            <person name="Ran C."/>
            <person name="Liu Y."/>
            <person name="Zhang J."/>
            <person name="Feng J."/>
            <person name="Wang M."/>
            <person name="Wang M."/>
            <person name="Wang L."/>
            <person name="Yao B."/>
        </authorList>
    </citation>
    <scope>NUCLEOTIDE SEQUENCE [LARGE SCALE GENOMIC DNA]</scope>
    <source>
        <strain evidence="7">Wuqing</strain>
    </source>
</reference>
<dbReference type="GO" id="GO:0006298">
    <property type="term" value="P:mismatch repair"/>
    <property type="evidence" value="ECO:0007669"/>
    <property type="project" value="TreeGrafter"/>
</dbReference>
<dbReference type="Pfam" id="PF02747">
    <property type="entry name" value="PCNA_C"/>
    <property type="match status" value="1"/>
</dbReference>
<dbReference type="InterPro" id="IPR022649">
    <property type="entry name" value="Pr_cel_nuc_antig_C"/>
</dbReference>
<dbReference type="HAMAP" id="MF_00317">
    <property type="entry name" value="DNApol_clamp_arch"/>
    <property type="match status" value="1"/>
</dbReference>
<comment type="function">
    <text evidence="3">This protein is an auxiliary protein of DNA polymerase delta and is involved in the control of eukaryotic DNA replication by increasing the polymerase's processivity during elongation of the leading strand.</text>
</comment>
<dbReference type="SUPFAM" id="SSF55979">
    <property type="entry name" value="DNA clamp"/>
    <property type="match status" value="2"/>
</dbReference>
<dbReference type="OMA" id="EMKLINM"/>
<feature type="domain" description="Proliferating cell nuclear antigen PCNA N-terminal" evidence="5">
    <location>
        <begin position="1"/>
        <end position="122"/>
    </location>
</feature>
<keyword evidence="2 4" id="KW-0238">DNA-binding</keyword>
<comment type="caution">
    <text evidence="7">The sequence shown here is derived from an EMBL/GenBank/DDBJ whole genome shotgun (WGS) entry which is preliminary data.</text>
</comment>
<keyword evidence="3" id="KW-0539">Nucleus</keyword>
<dbReference type="PANTHER" id="PTHR11352:SF0">
    <property type="entry name" value="PROLIFERATING CELL NUCLEAR ANTIGEN"/>
    <property type="match status" value="1"/>
</dbReference>
<evidence type="ECO:0000259" key="5">
    <source>
        <dbReference type="Pfam" id="PF00705"/>
    </source>
</evidence>
<dbReference type="PRINTS" id="PR00339">
    <property type="entry name" value="PCNACYCLIN"/>
</dbReference>
<dbReference type="GO" id="GO:0003677">
    <property type="term" value="F:DNA binding"/>
    <property type="evidence" value="ECO:0007669"/>
    <property type="project" value="UniProtKB-KW"/>
</dbReference>
<dbReference type="GO" id="GO:0019985">
    <property type="term" value="P:translesion synthesis"/>
    <property type="evidence" value="ECO:0007669"/>
    <property type="project" value="TreeGrafter"/>
</dbReference>
<dbReference type="InterPro" id="IPR000730">
    <property type="entry name" value="Pr_cel_nuc_antig"/>
</dbReference>
<protein>
    <recommendedName>
        <fullName evidence="3">DNA sliding clamp PCNA</fullName>
    </recommendedName>
</protein>
<dbReference type="CDD" id="cd00577">
    <property type="entry name" value="PCNA"/>
    <property type="match status" value="1"/>
</dbReference>
<evidence type="ECO:0000256" key="2">
    <source>
        <dbReference type="ARBA" id="ARBA00023125"/>
    </source>
</evidence>
<dbReference type="GO" id="GO:0006272">
    <property type="term" value="P:leading strand elongation"/>
    <property type="evidence" value="ECO:0007669"/>
    <property type="project" value="TreeGrafter"/>
</dbReference>
<keyword evidence="4" id="KW-0235">DNA replication</keyword>
<dbReference type="PROSITE" id="PS00293">
    <property type="entry name" value="PCNA_2"/>
    <property type="match status" value="1"/>
</dbReference>
<evidence type="ECO:0000259" key="6">
    <source>
        <dbReference type="Pfam" id="PF02747"/>
    </source>
</evidence>
<dbReference type="InterPro" id="IPR022648">
    <property type="entry name" value="Pr_cel_nuc_antig_N"/>
</dbReference>
<dbReference type="EMBL" id="JWZT01003191">
    <property type="protein sequence ID" value="KII67418.1"/>
    <property type="molecule type" value="Genomic_DNA"/>
</dbReference>
<evidence type="ECO:0000256" key="1">
    <source>
        <dbReference type="ARBA" id="ARBA00010462"/>
    </source>
</evidence>
<dbReference type="NCBIfam" id="TIGR00590">
    <property type="entry name" value="pcna"/>
    <property type="match status" value="1"/>
</dbReference>
<dbReference type="AlphaFoldDB" id="A0A0C2JDW7"/>
<accession>A0A0C2JDW7</accession>
<dbReference type="InterPro" id="IPR046938">
    <property type="entry name" value="DNA_clamp_sf"/>
</dbReference>
<dbReference type="Gene3D" id="3.70.10.10">
    <property type="match status" value="1"/>
</dbReference>
<evidence type="ECO:0000256" key="3">
    <source>
        <dbReference type="RuleBase" id="RU000641"/>
    </source>
</evidence>
<organism evidence="7 8">
    <name type="scientific">Thelohanellus kitauei</name>
    <name type="common">Myxosporean</name>
    <dbReference type="NCBI Taxonomy" id="669202"/>
    <lineage>
        <taxon>Eukaryota</taxon>
        <taxon>Metazoa</taxon>
        <taxon>Cnidaria</taxon>
        <taxon>Myxozoa</taxon>
        <taxon>Myxosporea</taxon>
        <taxon>Bivalvulida</taxon>
        <taxon>Platysporina</taxon>
        <taxon>Myxobolidae</taxon>
        <taxon>Thelohanellus</taxon>
    </lineage>
</organism>
<evidence type="ECO:0000313" key="7">
    <source>
        <dbReference type="EMBL" id="KII67418.1"/>
    </source>
</evidence>
<evidence type="ECO:0000313" key="8">
    <source>
        <dbReference type="Proteomes" id="UP000031668"/>
    </source>
</evidence>
<dbReference type="Pfam" id="PF00705">
    <property type="entry name" value="PCNA_N"/>
    <property type="match status" value="1"/>
</dbReference>
<dbReference type="GO" id="GO:0043626">
    <property type="term" value="C:PCNA complex"/>
    <property type="evidence" value="ECO:0007669"/>
    <property type="project" value="TreeGrafter"/>
</dbReference>
<comment type="similarity">
    <text evidence="1 4">Belongs to the PCNA family.</text>
</comment>
<gene>
    <name evidence="7" type="ORF">RF11_13526</name>
</gene>
<proteinExistence type="inferred from homology"/>
<name>A0A0C2JDW7_THEKT</name>
<dbReference type="OrthoDB" id="534348at2759"/>
<keyword evidence="8" id="KW-1185">Reference proteome</keyword>
<dbReference type="GO" id="GO:0030337">
    <property type="term" value="F:DNA polymerase processivity factor activity"/>
    <property type="evidence" value="ECO:0007669"/>
    <property type="project" value="InterPro"/>
</dbReference>
<dbReference type="PANTHER" id="PTHR11352">
    <property type="entry name" value="PROLIFERATING CELL NUCLEAR ANTIGEN"/>
    <property type="match status" value="1"/>
</dbReference>
<dbReference type="Proteomes" id="UP000031668">
    <property type="component" value="Unassembled WGS sequence"/>
</dbReference>
<sequence length="267" mass="29233">MFEATFIHSTIFKQLIDALKDMVTDVNIECTTSGIRAQAMDPSHASLACLKITTEAFETYRCDRNVVLGLNIANLSKILKSLEAGDVLSISYGKSENTVDFCITSKRMDKVANFEIILININPESLAIPDEQADAEVTVPSSKFGQLCKDLATFGDTVQVTASKSSINFSSEGSLGTAKITLRQAVDVDESDAGNVTIDCREEVDESYSLKFLSSFTKATPLAKNVTLNLFRGAPVCVEFKLNDGEWGQLKFYLAPKARENEEQQKG</sequence>